<evidence type="ECO:0000256" key="2">
    <source>
        <dbReference type="SAM" id="Phobius"/>
    </source>
</evidence>
<feature type="chain" id="PRO_5043732187" evidence="3">
    <location>
        <begin position="23"/>
        <end position="491"/>
    </location>
</feature>
<keyword evidence="2" id="KW-0812">Transmembrane</keyword>
<reference evidence="4 5" key="1">
    <citation type="submission" date="2022-09" db="EMBL/GenBank/DDBJ databases">
        <authorList>
            <person name="Palmer J.M."/>
        </authorList>
    </citation>
    <scope>NUCLEOTIDE SEQUENCE [LARGE SCALE GENOMIC DNA]</scope>
    <source>
        <strain evidence="4 5">DSM 7382</strain>
    </source>
</reference>
<keyword evidence="2" id="KW-1133">Transmembrane helix</keyword>
<evidence type="ECO:0000256" key="3">
    <source>
        <dbReference type="SAM" id="SignalP"/>
    </source>
</evidence>
<keyword evidence="3" id="KW-0732">Signal</keyword>
<organism evidence="4 5">
    <name type="scientific">Cerrena zonata</name>
    <dbReference type="NCBI Taxonomy" id="2478898"/>
    <lineage>
        <taxon>Eukaryota</taxon>
        <taxon>Fungi</taxon>
        <taxon>Dikarya</taxon>
        <taxon>Basidiomycota</taxon>
        <taxon>Agaricomycotina</taxon>
        <taxon>Agaricomycetes</taxon>
        <taxon>Polyporales</taxon>
        <taxon>Cerrenaceae</taxon>
        <taxon>Cerrena</taxon>
    </lineage>
</organism>
<feature type="transmembrane region" description="Helical" evidence="2">
    <location>
        <begin position="256"/>
        <end position="277"/>
    </location>
</feature>
<dbReference type="Proteomes" id="UP001385951">
    <property type="component" value="Unassembled WGS sequence"/>
</dbReference>
<name>A0AAW0FE28_9APHY</name>
<dbReference type="EMBL" id="JASBNA010000064">
    <property type="protein sequence ID" value="KAK7679063.1"/>
    <property type="molecule type" value="Genomic_DNA"/>
</dbReference>
<feature type="region of interest" description="Disordered" evidence="1">
    <location>
        <begin position="435"/>
        <end position="491"/>
    </location>
</feature>
<proteinExistence type="predicted"/>
<evidence type="ECO:0000256" key="1">
    <source>
        <dbReference type="SAM" id="MobiDB-lite"/>
    </source>
</evidence>
<sequence>MHRVATVLLVLSLLLISRPSFADGLNNTFLWGFNATMDHFPACSSVTMFVEALPSSQITDPLAVTVPPYTMYAFESGGTPRTQNIGSDPHNLTWVVDHSPGTQLMLIVLDSVNNTGGLPSQFFDVIDGSTDCLPTNPNPTSAPSISSNVTNGLETCQLWGLRISNGIQPYTVVLSALGADVVTIIAMQLGNSVLTYPNRASPGTQLIASVYDSTGTWGMSTKPVFTFGSSNTTCPGLETSQSNSSPAKSNNRVLKIVLGIIPAAIFILTFLAIGFWWRRHRRRQRIEQPQGTWDPQLDQNQDYTVSPYVANRPHVEREMETNGATATPYLRKSPLPRSTATYSETMTAIDSPESNEEQQTGGAYYASYTGTSPPSAAGSHSNIYFTGGTSDEEHYPLQRASKSLGGHSELSSSPHVVEPFQPGYLSPSLYLPPGASPPVTPGLDPNAIAPSRNPSIIIQHVDGGSGGVQEIPPPYADRSTSATDVESNERS</sequence>
<evidence type="ECO:0000313" key="5">
    <source>
        <dbReference type="Proteomes" id="UP001385951"/>
    </source>
</evidence>
<feature type="signal peptide" evidence="3">
    <location>
        <begin position="1"/>
        <end position="22"/>
    </location>
</feature>
<dbReference type="AlphaFoldDB" id="A0AAW0FE28"/>
<evidence type="ECO:0000313" key="4">
    <source>
        <dbReference type="EMBL" id="KAK7679063.1"/>
    </source>
</evidence>
<accession>A0AAW0FE28</accession>
<keyword evidence="5" id="KW-1185">Reference proteome</keyword>
<gene>
    <name evidence="4" type="ORF">QCA50_018007</name>
</gene>
<keyword evidence="2" id="KW-0472">Membrane</keyword>
<protein>
    <submittedName>
        <fullName evidence="4">Uncharacterized protein</fullName>
    </submittedName>
</protein>
<comment type="caution">
    <text evidence="4">The sequence shown here is derived from an EMBL/GenBank/DDBJ whole genome shotgun (WGS) entry which is preliminary data.</text>
</comment>